<reference evidence="2" key="1">
    <citation type="submission" date="2022-11" db="UniProtKB">
        <authorList>
            <consortium name="WormBaseParasite"/>
        </authorList>
    </citation>
    <scope>IDENTIFICATION</scope>
</reference>
<evidence type="ECO:0000313" key="2">
    <source>
        <dbReference type="WBParaSite" id="JU765_v2.g17911.t1"/>
    </source>
</evidence>
<sequence>MSRPNSPFVFPPTETNGDSENIPVQLFPNEILEDVCPAVPEGYLMRSLKISDLENGFTDLLAQLTVVGDVTKQKLKLQFSVMAKTVPLRDYIVVIEEISTGKIVGSSTLVIEWKFIHAAGCRGRIEDVVVDKTKRGYGFGKLLNQCLVGLAKKIGVYKLSLECKDNLIPFYEQFGYKKDEGNNFLVQRFD</sequence>
<evidence type="ECO:0000313" key="1">
    <source>
        <dbReference type="Proteomes" id="UP000887576"/>
    </source>
</evidence>
<name>A0AC34QPA5_9BILA</name>
<dbReference type="Proteomes" id="UP000887576">
    <property type="component" value="Unplaced"/>
</dbReference>
<proteinExistence type="predicted"/>
<organism evidence="1 2">
    <name type="scientific">Panagrolaimus sp. JU765</name>
    <dbReference type="NCBI Taxonomy" id="591449"/>
    <lineage>
        <taxon>Eukaryota</taxon>
        <taxon>Metazoa</taxon>
        <taxon>Ecdysozoa</taxon>
        <taxon>Nematoda</taxon>
        <taxon>Chromadorea</taxon>
        <taxon>Rhabditida</taxon>
        <taxon>Tylenchina</taxon>
        <taxon>Panagrolaimomorpha</taxon>
        <taxon>Panagrolaimoidea</taxon>
        <taxon>Panagrolaimidae</taxon>
        <taxon>Panagrolaimus</taxon>
    </lineage>
</organism>
<dbReference type="WBParaSite" id="JU765_v2.g17911.t1">
    <property type="protein sequence ID" value="JU765_v2.g17911.t1"/>
    <property type="gene ID" value="JU765_v2.g17911"/>
</dbReference>
<accession>A0AC34QPA5</accession>
<protein>
    <submittedName>
        <fullName evidence="2">Glucosamine 6-phosphate N-acetyltransferase</fullName>
    </submittedName>
</protein>